<dbReference type="InterPro" id="IPR002023">
    <property type="entry name" value="NuoE-like"/>
</dbReference>
<dbReference type="GO" id="GO:0016491">
    <property type="term" value="F:oxidoreductase activity"/>
    <property type="evidence" value="ECO:0007669"/>
    <property type="project" value="InterPro"/>
</dbReference>
<dbReference type="PANTHER" id="PTHR43342">
    <property type="entry name" value="NADH-QUINONE OXIDOREDUCTASE, E SUBUNIT"/>
    <property type="match status" value="1"/>
</dbReference>
<comment type="caution">
    <text evidence="7">The sequence shown here is derived from an EMBL/GenBank/DDBJ whole genome shotgun (WGS) entry which is preliminary data.</text>
</comment>
<keyword evidence="4" id="KW-0408">Iron</keyword>
<sequence length="170" mass="18557">MEAIENEARPREEVGVGYAGRVFRQIQGVIDDTGGQTGALIRVLQQAQGLIGYLPVPVLKTISRDLKVPISEVYGIVSFYHFFSMVPKGKHVIQVCMGTSCYVKGGQRILDALKKEWGLEPEGITPDGRFSLETVRCLGCCGLSPVMAIGSDVHSKVKASKLKDILDSYQ</sequence>
<dbReference type="Pfam" id="PF01257">
    <property type="entry name" value="2Fe-2S_thioredx"/>
    <property type="match status" value="1"/>
</dbReference>
<accession>X1DU21</accession>
<organism evidence="7">
    <name type="scientific">marine sediment metagenome</name>
    <dbReference type="NCBI Taxonomy" id="412755"/>
    <lineage>
        <taxon>unclassified sequences</taxon>
        <taxon>metagenomes</taxon>
        <taxon>ecological metagenomes</taxon>
    </lineage>
</organism>
<protein>
    <recommendedName>
        <fullName evidence="8">NAD(P)H-dependent oxidoreductase subunit E</fullName>
    </recommendedName>
</protein>
<comment type="cofactor">
    <cofactor evidence="6">
        <name>[2Fe-2S] cluster</name>
        <dbReference type="ChEBI" id="CHEBI:190135"/>
    </cofactor>
</comment>
<evidence type="ECO:0000256" key="3">
    <source>
        <dbReference type="ARBA" id="ARBA00022723"/>
    </source>
</evidence>
<dbReference type="Gene3D" id="3.40.30.10">
    <property type="entry name" value="Glutaredoxin"/>
    <property type="match status" value="1"/>
</dbReference>
<evidence type="ECO:0008006" key="8">
    <source>
        <dbReference type="Google" id="ProtNLM"/>
    </source>
</evidence>
<evidence type="ECO:0000256" key="4">
    <source>
        <dbReference type="ARBA" id="ARBA00023004"/>
    </source>
</evidence>
<evidence type="ECO:0000313" key="7">
    <source>
        <dbReference type="EMBL" id="GAH23657.1"/>
    </source>
</evidence>
<evidence type="ECO:0000256" key="6">
    <source>
        <dbReference type="ARBA" id="ARBA00034078"/>
    </source>
</evidence>
<dbReference type="FunFam" id="3.40.30.10:FF:000015">
    <property type="entry name" value="NADH-quinone oxidoreductase subunit E"/>
    <property type="match status" value="1"/>
</dbReference>
<reference evidence="7" key="1">
    <citation type="journal article" date="2014" name="Front. Microbiol.">
        <title>High frequency of phylogenetically diverse reductive dehalogenase-homologous genes in deep subseafloor sedimentary metagenomes.</title>
        <authorList>
            <person name="Kawai M."/>
            <person name="Futagami T."/>
            <person name="Toyoda A."/>
            <person name="Takaki Y."/>
            <person name="Nishi S."/>
            <person name="Hori S."/>
            <person name="Arai W."/>
            <person name="Tsubouchi T."/>
            <person name="Morono Y."/>
            <person name="Uchiyama I."/>
            <person name="Ito T."/>
            <person name="Fujiyama A."/>
            <person name="Inagaki F."/>
            <person name="Takami H."/>
        </authorList>
    </citation>
    <scope>NUCLEOTIDE SEQUENCE</scope>
    <source>
        <strain evidence="7">Expedition CK06-06</strain>
    </source>
</reference>
<keyword evidence="2" id="KW-0001">2Fe-2S</keyword>
<name>X1DU21_9ZZZZ</name>
<dbReference type="PANTHER" id="PTHR43342:SF2">
    <property type="entry name" value="POTENTIAL NAD-REDUCING HYDROGENASE SUBUNIT"/>
    <property type="match status" value="1"/>
</dbReference>
<keyword evidence="3" id="KW-0479">Metal-binding</keyword>
<dbReference type="InterPro" id="IPR041921">
    <property type="entry name" value="NuoE_N"/>
</dbReference>
<evidence type="ECO:0000256" key="2">
    <source>
        <dbReference type="ARBA" id="ARBA00022714"/>
    </source>
</evidence>
<comment type="similarity">
    <text evidence="1">Belongs to the complex I 24 kDa subunit family.</text>
</comment>
<dbReference type="InterPro" id="IPR028431">
    <property type="entry name" value="NADP_DH_HndA-like"/>
</dbReference>
<gene>
    <name evidence="7" type="ORF">S03H2_02107</name>
</gene>
<proteinExistence type="inferred from homology"/>
<dbReference type="AlphaFoldDB" id="X1DU21"/>
<dbReference type="Gene3D" id="1.10.10.1590">
    <property type="entry name" value="NADH-quinone oxidoreductase subunit E"/>
    <property type="match status" value="1"/>
</dbReference>
<keyword evidence="5" id="KW-0411">Iron-sulfur</keyword>
<dbReference type="CDD" id="cd03064">
    <property type="entry name" value="TRX_Fd_NuoE"/>
    <property type="match status" value="1"/>
</dbReference>
<evidence type="ECO:0000256" key="5">
    <source>
        <dbReference type="ARBA" id="ARBA00023014"/>
    </source>
</evidence>
<dbReference type="SUPFAM" id="SSF52833">
    <property type="entry name" value="Thioredoxin-like"/>
    <property type="match status" value="1"/>
</dbReference>
<dbReference type="GO" id="GO:0051537">
    <property type="term" value="F:2 iron, 2 sulfur cluster binding"/>
    <property type="evidence" value="ECO:0007669"/>
    <property type="project" value="UniProtKB-KW"/>
</dbReference>
<dbReference type="EMBL" id="BARU01000675">
    <property type="protein sequence ID" value="GAH23657.1"/>
    <property type="molecule type" value="Genomic_DNA"/>
</dbReference>
<dbReference type="InterPro" id="IPR042128">
    <property type="entry name" value="NuoE_dom"/>
</dbReference>
<dbReference type="GO" id="GO:0046872">
    <property type="term" value="F:metal ion binding"/>
    <property type="evidence" value="ECO:0007669"/>
    <property type="project" value="UniProtKB-KW"/>
</dbReference>
<dbReference type="PIRSF" id="PIRSF000216">
    <property type="entry name" value="NADH_DH_24kDa"/>
    <property type="match status" value="1"/>
</dbReference>
<evidence type="ECO:0000256" key="1">
    <source>
        <dbReference type="ARBA" id="ARBA00010643"/>
    </source>
</evidence>
<dbReference type="InterPro" id="IPR036249">
    <property type="entry name" value="Thioredoxin-like_sf"/>
</dbReference>